<evidence type="ECO:0000259" key="3">
    <source>
        <dbReference type="Pfam" id="PF01471"/>
    </source>
</evidence>
<dbReference type="RefSeq" id="WP_202748968.1">
    <property type="nucleotide sequence ID" value="NZ_JAESWC010000004.1"/>
</dbReference>
<evidence type="ECO:0000256" key="1">
    <source>
        <dbReference type="SAM" id="MobiDB-lite"/>
    </source>
</evidence>
<dbReference type="EMBL" id="JAESWC010000004">
    <property type="protein sequence ID" value="MBL4936260.1"/>
    <property type="molecule type" value="Genomic_DNA"/>
</dbReference>
<reference evidence="4 5" key="1">
    <citation type="submission" date="2021-01" db="EMBL/GenBank/DDBJ databases">
        <title>Genome public.</title>
        <authorList>
            <person name="Liu C."/>
            <person name="Sun Q."/>
        </authorList>
    </citation>
    <scope>NUCLEOTIDE SEQUENCE [LARGE SCALE GENOMIC DNA]</scope>
    <source>
        <strain evidence="4 5">YIM B02515</strain>
    </source>
</reference>
<gene>
    <name evidence="4" type="ORF">JK636_10860</name>
</gene>
<keyword evidence="2" id="KW-0732">Signal</keyword>
<feature type="compositionally biased region" description="Low complexity" evidence="1">
    <location>
        <begin position="202"/>
        <end position="217"/>
    </location>
</feature>
<evidence type="ECO:0000256" key="2">
    <source>
        <dbReference type="SAM" id="SignalP"/>
    </source>
</evidence>
<feature type="domain" description="Peptidoglycan binding-like" evidence="3">
    <location>
        <begin position="66"/>
        <end position="120"/>
    </location>
</feature>
<feature type="signal peptide" evidence="2">
    <location>
        <begin position="1"/>
        <end position="19"/>
    </location>
</feature>
<dbReference type="InterPro" id="IPR036366">
    <property type="entry name" value="PGBDSf"/>
</dbReference>
<comment type="caution">
    <text evidence="4">The sequence shown here is derived from an EMBL/GenBank/DDBJ whole genome shotgun (WGS) entry which is preliminary data.</text>
</comment>
<dbReference type="InterPro" id="IPR036365">
    <property type="entry name" value="PGBD-like_sf"/>
</dbReference>
<feature type="region of interest" description="Disordered" evidence="1">
    <location>
        <begin position="202"/>
        <end position="222"/>
    </location>
</feature>
<name>A0ABS1TA91_9CLOT</name>
<dbReference type="Pfam" id="PF01471">
    <property type="entry name" value="PG_binding_1"/>
    <property type="match status" value="2"/>
</dbReference>
<keyword evidence="5" id="KW-1185">Reference proteome</keyword>
<dbReference type="Gene3D" id="1.10.101.10">
    <property type="entry name" value="PGBD-like superfamily/PGBD"/>
    <property type="match status" value="2"/>
</dbReference>
<organism evidence="4 5">
    <name type="scientific">Clostridium rhizosphaerae</name>
    <dbReference type="NCBI Taxonomy" id="2803861"/>
    <lineage>
        <taxon>Bacteria</taxon>
        <taxon>Bacillati</taxon>
        <taxon>Bacillota</taxon>
        <taxon>Clostridia</taxon>
        <taxon>Eubacteriales</taxon>
        <taxon>Clostridiaceae</taxon>
        <taxon>Clostridium</taxon>
    </lineage>
</organism>
<accession>A0ABS1TA91</accession>
<protein>
    <submittedName>
        <fullName evidence="4">Peptidoglycan-binding protein</fullName>
    </submittedName>
</protein>
<dbReference type="InterPro" id="IPR002477">
    <property type="entry name" value="Peptidoglycan-bd-like"/>
</dbReference>
<sequence length="519" mass="55205">MKKTLATVACALAVVLSLSIVPGKKLGILGVDVVSAATGETPGTNTKTTYSTSSTISRVLKSGSKGNDVKTLQTLLNSNGYKLSVDGIFGNLTLTAVKDYQGKNGLAVDGMVGPKTLAKISPATTSTTTTTSSQITRLLKLGSKGDDVKLLQTWLNNNGNKLSVDGIFGNLTLAAVKDYQSKNGLAVDGLVGPKTIAKITPAATTPATPTTPAAPTTPTTPPVDTVASASVVKENSAFEKAISKDGKWIIATLNDLTFNKPLVLDGQFLNGKTDSKTGLKTLQRKIALYTQDDKRNVTARFTLTAPKLTIMSTNASIQHGTFKGDLYVSVPDFQLVDTKVEGNVYFTTKSAQDTFVMDDKSSITGKKELQLLKEVDVVATASLVNDKATFENAIGKNGKWIISVLNNLTFDKELVLDGEFKNTKNPPAVQRKIALYSQDSSHATTARFTLKAPKLTINSPMASIQKGMFKGDLYVTTPNFQLVDAVIDGNVYFATQQAKDTFKPDATSIITGKQDVKAN</sequence>
<evidence type="ECO:0000313" key="5">
    <source>
        <dbReference type="Proteomes" id="UP000632377"/>
    </source>
</evidence>
<feature type="chain" id="PRO_5046857139" evidence="2">
    <location>
        <begin position="20"/>
        <end position="519"/>
    </location>
</feature>
<proteinExistence type="predicted"/>
<evidence type="ECO:0000313" key="4">
    <source>
        <dbReference type="EMBL" id="MBL4936260.1"/>
    </source>
</evidence>
<dbReference type="SUPFAM" id="SSF47090">
    <property type="entry name" value="PGBD-like"/>
    <property type="match status" value="2"/>
</dbReference>
<feature type="domain" description="Peptidoglycan binding-like" evidence="3">
    <location>
        <begin position="145"/>
        <end position="199"/>
    </location>
</feature>
<dbReference type="Proteomes" id="UP000632377">
    <property type="component" value="Unassembled WGS sequence"/>
</dbReference>